<name>A0A8H4KF70_9HYPO</name>
<gene>
    <name evidence="3" type="ORF">F53441_7410</name>
</gene>
<protein>
    <submittedName>
        <fullName evidence="3">Putative c6 zinc finger domain protein</fullName>
    </submittedName>
</protein>
<reference evidence="3" key="1">
    <citation type="submission" date="2020-01" db="EMBL/GenBank/DDBJ databases">
        <title>Identification and distribution of gene clusters putatively required for synthesis of sphingolipid metabolism inhibitors in phylogenetically diverse species of the filamentous fungus Fusarium.</title>
        <authorList>
            <person name="Kim H.-S."/>
            <person name="Busman M."/>
            <person name="Brown D.W."/>
            <person name="Divon H."/>
            <person name="Uhlig S."/>
            <person name="Proctor R.H."/>
        </authorList>
    </citation>
    <scope>NUCLEOTIDE SEQUENCE</scope>
    <source>
        <strain evidence="3">NRRL 53441</strain>
    </source>
</reference>
<evidence type="ECO:0000256" key="1">
    <source>
        <dbReference type="ARBA" id="ARBA00023242"/>
    </source>
</evidence>
<keyword evidence="4" id="KW-1185">Reference proteome</keyword>
<dbReference type="GO" id="GO:0000981">
    <property type="term" value="F:DNA-binding transcription factor activity, RNA polymerase II-specific"/>
    <property type="evidence" value="ECO:0007669"/>
    <property type="project" value="InterPro"/>
</dbReference>
<dbReference type="CDD" id="cd00067">
    <property type="entry name" value="GAL4"/>
    <property type="match status" value="1"/>
</dbReference>
<dbReference type="EMBL" id="JAADJG010000293">
    <property type="protein sequence ID" value="KAF4449292.1"/>
    <property type="molecule type" value="Genomic_DNA"/>
</dbReference>
<dbReference type="AlphaFoldDB" id="A0A8H4KF70"/>
<feature type="domain" description="Zn(2)-C6 fungal-type" evidence="2">
    <location>
        <begin position="9"/>
        <end position="39"/>
    </location>
</feature>
<dbReference type="InterPro" id="IPR001138">
    <property type="entry name" value="Zn2Cys6_DnaBD"/>
</dbReference>
<dbReference type="GO" id="GO:0008270">
    <property type="term" value="F:zinc ion binding"/>
    <property type="evidence" value="ECO:0007669"/>
    <property type="project" value="InterPro"/>
</dbReference>
<evidence type="ECO:0000313" key="3">
    <source>
        <dbReference type="EMBL" id="KAF4449292.1"/>
    </source>
</evidence>
<dbReference type="InterPro" id="IPR053178">
    <property type="entry name" value="Osmoadaptation_assoc"/>
</dbReference>
<organism evidence="3 4">
    <name type="scientific">Fusarium austroafricanum</name>
    <dbReference type="NCBI Taxonomy" id="2364996"/>
    <lineage>
        <taxon>Eukaryota</taxon>
        <taxon>Fungi</taxon>
        <taxon>Dikarya</taxon>
        <taxon>Ascomycota</taxon>
        <taxon>Pezizomycotina</taxon>
        <taxon>Sordariomycetes</taxon>
        <taxon>Hypocreomycetidae</taxon>
        <taxon>Hypocreales</taxon>
        <taxon>Nectriaceae</taxon>
        <taxon>Fusarium</taxon>
        <taxon>Fusarium concolor species complex</taxon>
    </lineage>
</organism>
<proteinExistence type="predicted"/>
<keyword evidence="1" id="KW-0539">Nucleus</keyword>
<dbReference type="OrthoDB" id="5126878at2759"/>
<evidence type="ECO:0000259" key="2">
    <source>
        <dbReference type="PROSITE" id="PS50048"/>
    </source>
</evidence>
<dbReference type="PANTHER" id="PTHR38111:SF2">
    <property type="entry name" value="FINGER DOMAIN PROTEIN, PUTATIVE (AFU_ORTHOLOGUE AFUA_1G01560)-RELATED"/>
    <property type="match status" value="1"/>
</dbReference>
<sequence>MPGIPRTKCCQRCKKRRTKCDERWSTCTACTLAGAVCSEPSTSMKFVHNGRHEPTPIEEPEPLRQTGSSTAWPPLVHVSSRSESHVGYSPLLPHGVGESPALRDVLALFPSTWSHFRREKTVDGLIDVKVYAKAIRSLPRAIEHSTEFAACETLAATVLLERFEHPCSQGSPDPSDDLHVCLALESQAVVQNHCLATGDENFYHTPQWQAFLDQALSSDVLTYEKKAAYRMERLMEQWPILCAKLDELRHTPDFELQAKGQVLHEQILRTMKAATSISDWITHQQYEFSAVAVPRCFLDYHACITLFNRMLHETERLLGRFDPSFDVAYKISSRHIWQC</sequence>
<dbReference type="PROSITE" id="PS50048">
    <property type="entry name" value="ZN2_CY6_FUNGAL_2"/>
    <property type="match status" value="1"/>
</dbReference>
<dbReference type="Gene3D" id="4.10.240.10">
    <property type="entry name" value="Zn(2)-C6 fungal-type DNA-binding domain"/>
    <property type="match status" value="1"/>
</dbReference>
<dbReference type="InterPro" id="IPR036864">
    <property type="entry name" value="Zn2-C6_fun-type_DNA-bd_sf"/>
</dbReference>
<evidence type="ECO:0000313" key="4">
    <source>
        <dbReference type="Proteomes" id="UP000605986"/>
    </source>
</evidence>
<dbReference type="SUPFAM" id="SSF57701">
    <property type="entry name" value="Zn2/Cys6 DNA-binding domain"/>
    <property type="match status" value="1"/>
</dbReference>
<dbReference type="Proteomes" id="UP000605986">
    <property type="component" value="Unassembled WGS sequence"/>
</dbReference>
<comment type="caution">
    <text evidence="3">The sequence shown here is derived from an EMBL/GenBank/DDBJ whole genome shotgun (WGS) entry which is preliminary data.</text>
</comment>
<accession>A0A8H4KF70</accession>
<dbReference type="PANTHER" id="PTHR38111">
    <property type="entry name" value="ZN(2)-C6 FUNGAL-TYPE DOMAIN-CONTAINING PROTEIN-RELATED"/>
    <property type="match status" value="1"/>
</dbReference>